<gene>
    <name evidence="2" type="ORF">GCM10011502_04160</name>
</gene>
<evidence type="ECO:0000256" key="1">
    <source>
        <dbReference type="SAM" id="Phobius"/>
    </source>
</evidence>
<dbReference type="Proteomes" id="UP000646152">
    <property type="component" value="Unassembled WGS sequence"/>
</dbReference>
<name>A0ABQ1IC36_9GAMM</name>
<reference evidence="3" key="1">
    <citation type="journal article" date="2019" name="Int. J. Syst. Evol. Microbiol.">
        <title>The Global Catalogue of Microorganisms (GCM) 10K type strain sequencing project: providing services to taxonomists for standard genome sequencing and annotation.</title>
        <authorList>
            <consortium name="The Broad Institute Genomics Platform"/>
            <consortium name="The Broad Institute Genome Sequencing Center for Infectious Disease"/>
            <person name="Wu L."/>
            <person name="Ma J."/>
        </authorList>
    </citation>
    <scope>NUCLEOTIDE SEQUENCE [LARGE SCALE GENOMIC DNA]</scope>
    <source>
        <strain evidence="3">CGMCC 1.15923</strain>
    </source>
</reference>
<proteinExistence type="predicted"/>
<accession>A0ABQ1IC36</accession>
<keyword evidence="1" id="KW-1133">Transmembrane helix</keyword>
<organism evidence="2 3">
    <name type="scientific">Oceanisphaera marina</name>
    <dbReference type="NCBI Taxonomy" id="2017550"/>
    <lineage>
        <taxon>Bacteria</taxon>
        <taxon>Pseudomonadati</taxon>
        <taxon>Pseudomonadota</taxon>
        <taxon>Gammaproteobacteria</taxon>
        <taxon>Aeromonadales</taxon>
        <taxon>Aeromonadaceae</taxon>
        <taxon>Oceanisphaera</taxon>
    </lineage>
</organism>
<keyword evidence="1" id="KW-0812">Transmembrane</keyword>
<keyword evidence="1" id="KW-0472">Membrane</keyword>
<evidence type="ECO:0000313" key="3">
    <source>
        <dbReference type="Proteomes" id="UP000646152"/>
    </source>
</evidence>
<dbReference type="EMBL" id="BMKE01000002">
    <property type="protein sequence ID" value="GGB34284.1"/>
    <property type="molecule type" value="Genomic_DNA"/>
</dbReference>
<keyword evidence="3" id="KW-1185">Reference proteome</keyword>
<sequence>MPDHMLLASLSGTLRGIAIHWRTGNATIDIPGSATIYTIGAIAVRTAVSGLYRFIFQADSFAYWR</sequence>
<comment type="caution">
    <text evidence="2">The sequence shown here is derived from an EMBL/GenBank/DDBJ whole genome shotgun (WGS) entry which is preliminary data.</text>
</comment>
<feature type="transmembrane region" description="Helical" evidence="1">
    <location>
        <begin position="34"/>
        <end position="55"/>
    </location>
</feature>
<evidence type="ECO:0000313" key="2">
    <source>
        <dbReference type="EMBL" id="GGB34284.1"/>
    </source>
</evidence>
<protein>
    <submittedName>
        <fullName evidence="2">Uncharacterized protein</fullName>
    </submittedName>
</protein>